<keyword evidence="9" id="KW-0675">Receptor</keyword>
<evidence type="ECO:0000256" key="10">
    <source>
        <dbReference type="ARBA" id="ARBA00023180"/>
    </source>
</evidence>
<feature type="transmembrane region" description="Helical" evidence="12">
    <location>
        <begin position="834"/>
        <end position="861"/>
    </location>
</feature>
<dbReference type="CDD" id="cd06364">
    <property type="entry name" value="PBP1_CaSR"/>
    <property type="match status" value="1"/>
</dbReference>
<dbReference type="Pfam" id="PF07562">
    <property type="entry name" value="NCD3G"/>
    <property type="match status" value="1"/>
</dbReference>
<feature type="transmembrane region" description="Helical" evidence="12">
    <location>
        <begin position="749"/>
        <end position="773"/>
    </location>
</feature>
<dbReference type="Gene3D" id="2.10.50.30">
    <property type="entry name" value="GPCR, family 3, nine cysteines domain"/>
    <property type="match status" value="1"/>
</dbReference>
<dbReference type="FunFam" id="2.10.50.30:FF:000002">
    <property type="entry name" value="Vomeronasal 2 receptor, h1"/>
    <property type="match status" value="1"/>
</dbReference>
<dbReference type="SUPFAM" id="SSF53822">
    <property type="entry name" value="Periplasmic binding protein-like I"/>
    <property type="match status" value="2"/>
</dbReference>
<dbReference type="Gene3D" id="3.40.50.2300">
    <property type="match status" value="3"/>
</dbReference>
<dbReference type="InterPro" id="IPR017979">
    <property type="entry name" value="GPCR_3_CS"/>
</dbReference>
<keyword evidence="10" id="KW-0325">Glycoprotein</keyword>
<feature type="transmembrane region" description="Helical" evidence="12">
    <location>
        <begin position="716"/>
        <end position="737"/>
    </location>
</feature>
<dbReference type="Proteomes" id="UP000736164">
    <property type="component" value="Unassembled WGS sequence"/>
</dbReference>
<dbReference type="InterPro" id="IPR011500">
    <property type="entry name" value="GPCR_3_9-Cys_dom"/>
</dbReference>
<feature type="transmembrane region" description="Helical" evidence="12">
    <location>
        <begin position="794"/>
        <end position="814"/>
    </location>
</feature>
<dbReference type="PROSITE" id="PS00981">
    <property type="entry name" value="G_PROTEIN_RECEP_F3_3"/>
    <property type="match status" value="1"/>
</dbReference>
<evidence type="ECO:0000256" key="4">
    <source>
        <dbReference type="ARBA" id="ARBA00022692"/>
    </source>
</evidence>
<evidence type="ECO:0000256" key="6">
    <source>
        <dbReference type="ARBA" id="ARBA00022989"/>
    </source>
</evidence>
<feature type="transmembrane region" description="Helical" evidence="12">
    <location>
        <begin position="873"/>
        <end position="893"/>
    </location>
</feature>
<sequence length="947" mass="106025">MQFSLFVVVSLGLAGLTDTDAVHTCRLREVFDLYGLYKEGDIILGGIFESHFKTVYPELSFTAKPEPLSCERFDIAGFQYAQTMAFAIEEINRDPALLPNITLGYRLYSNCQNLEMAHRAATALISGEDDSVTDYSCTGTPSVLAIVGDPASTHSIAISRTLGLFRIPMVHYYATCSCLSNRKEFPSFFRTIPSDTFQVKAMVQIFRHYGWTWIGVIVSNDDYGLYALKIFTEEVNRFGCIAFTEILPLINNKAEILKIVKTIRESTAKVIVVFSTGAYMIPLAEEIVQQKIRGRQWIASEAWTASPVFHTKELLPYLGGTIGIAVRRGEVPGLEKYLLQIRPVFDSRNNLIKLLWETMFDCKFQEKGNNHNFSKICTGSEDIEKTKTAYSDVSEMRGSYNVYKAVYALAHTLHNLMSCEPGKGPFQNNSCADITTVQPWQLLHYLARVNFTTHYGDRVSFDENGDALAIYDVMNWQRADDGAVKTVTIGLFDESAPAGQELTLNEDKIFWNFESNSLLQYLARVNFTTHYGDRVSFDENGDALAIYDVMNWQRADDGSVKIVTVGLYDESAPAGQQLTLNEDKIFWNFESNSMDDANIVLSQPPRSVCSESCQPGTRKATRKGEPLCCFDCVPCAEGEISNHTDSIECFKCPPEYWSNPSRDQCVLKKVEFLSYEETLGISLTTVSVFGAFFSTAVLAVFIYYRNTPIVKANNSELSFLLLLSLILCFLCSLLFIGQPLHLTCMLRHVVFGISFVLCISCILVKTIVVIMAFRATLPDNNVMKWFGAAQQRGTVFVFTVIQALICIIWLSTASPVPFKNTQYQNSKIIFECNIGSVTGFICLLGYIGLLASVCFLLAFLARNLPDNFNEAKFITFSMLIFCAVWIAFIPTYVSSPGKYSDTVEIFAILASSFGLLIAIFAPKCYIIVLRPEKNTKKTLMGRAATKK</sequence>
<dbReference type="AlphaFoldDB" id="A0A8J7P5K2"/>
<name>A0A8J7P5K2_ATRSP</name>
<evidence type="ECO:0000256" key="1">
    <source>
        <dbReference type="ARBA" id="ARBA00004651"/>
    </source>
</evidence>
<dbReference type="InterPro" id="IPR000068">
    <property type="entry name" value="GPCR_3_Ca_sens_rcpt-rel"/>
</dbReference>
<evidence type="ECO:0000256" key="9">
    <source>
        <dbReference type="ARBA" id="ARBA00023170"/>
    </source>
</evidence>
<feature type="domain" description="G-protein coupled receptors family 3 profile" evidence="14">
    <location>
        <begin position="679"/>
        <end position="943"/>
    </location>
</feature>
<evidence type="ECO:0000313" key="15">
    <source>
        <dbReference type="EMBL" id="MBN3324579.1"/>
    </source>
</evidence>
<reference evidence="15" key="1">
    <citation type="journal article" date="2021" name="Cell">
        <title>Tracing the genetic footprints of vertebrate landing in non-teleost ray-finned fishes.</title>
        <authorList>
            <person name="Bi X."/>
            <person name="Wang K."/>
            <person name="Yang L."/>
            <person name="Pan H."/>
            <person name="Jiang H."/>
            <person name="Wei Q."/>
            <person name="Fang M."/>
            <person name="Yu H."/>
            <person name="Zhu C."/>
            <person name="Cai Y."/>
            <person name="He Y."/>
            <person name="Gan X."/>
            <person name="Zeng H."/>
            <person name="Yu D."/>
            <person name="Zhu Y."/>
            <person name="Jiang H."/>
            <person name="Qiu Q."/>
            <person name="Yang H."/>
            <person name="Zhang Y.E."/>
            <person name="Wang W."/>
            <person name="Zhu M."/>
            <person name="He S."/>
            <person name="Zhang G."/>
        </authorList>
    </citation>
    <scope>NUCLEOTIDE SEQUENCE</scope>
    <source>
        <strain evidence="15">Allg_001</strain>
    </source>
</reference>
<feature type="non-terminal residue" evidence="15">
    <location>
        <position position="947"/>
    </location>
</feature>
<evidence type="ECO:0000313" key="16">
    <source>
        <dbReference type="Proteomes" id="UP000736164"/>
    </source>
</evidence>
<keyword evidence="8 12" id="KW-0472">Membrane</keyword>
<feature type="signal peptide" evidence="13">
    <location>
        <begin position="1"/>
        <end position="21"/>
    </location>
</feature>
<keyword evidence="5 13" id="KW-0732">Signal</keyword>
<feature type="transmembrane region" description="Helical" evidence="12">
    <location>
        <begin position="679"/>
        <end position="704"/>
    </location>
</feature>
<dbReference type="InterPro" id="IPR001828">
    <property type="entry name" value="ANF_lig-bd_rcpt"/>
</dbReference>
<dbReference type="InterPro" id="IPR038550">
    <property type="entry name" value="GPCR_3_9-Cys_sf"/>
</dbReference>
<evidence type="ECO:0000256" key="13">
    <source>
        <dbReference type="SAM" id="SignalP"/>
    </source>
</evidence>
<evidence type="ECO:0000256" key="5">
    <source>
        <dbReference type="ARBA" id="ARBA00022729"/>
    </source>
</evidence>
<dbReference type="InterPro" id="IPR000337">
    <property type="entry name" value="GPCR_3"/>
</dbReference>
<evidence type="ECO:0000256" key="8">
    <source>
        <dbReference type="ARBA" id="ARBA00023136"/>
    </source>
</evidence>
<comment type="caution">
    <text evidence="15">The sequence shown here is derived from an EMBL/GenBank/DDBJ whole genome shotgun (WGS) entry which is preliminary data.</text>
</comment>
<evidence type="ECO:0000256" key="7">
    <source>
        <dbReference type="ARBA" id="ARBA00023040"/>
    </source>
</evidence>
<dbReference type="Pfam" id="PF00003">
    <property type="entry name" value="7tm_3"/>
    <property type="match status" value="1"/>
</dbReference>
<evidence type="ECO:0000256" key="2">
    <source>
        <dbReference type="ARBA" id="ARBA00007242"/>
    </source>
</evidence>
<feature type="chain" id="PRO_5035258858" evidence="13">
    <location>
        <begin position="22"/>
        <end position="947"/>
    </location>
</feature>
<dbReference type="CDD" id="cd15283">
    <property type="entry name" value="7tmC_V2R_pheromone"/>
    <property type="match status" value="1"/>
</dbReference>
<keyword evidence="16" id="KW-1185">Reference proteome</keyword>
<dbReference type="PROSITE" id="PS50259">
    <property type="entry name" value="G_PROTEIN_RECEP_F3_4"/>
    <property type="match status" value="1"/>
</dbReference>
<dbReference type="InterPro" id="IPR017978">
    <property type="entry name" value="GPCR_3_C"/>
</dbReference>
<dbReference type="InterPro" id="IPR028082">
    <property type="entry name" value="Peripla_BP_I"/>
</dbReference>
<evidence type="ECO:0000259" key="14">
    <source>
        <dbReference type="PROSITE" id="PS50259"/>
    </source>
</evidence>
<dbReference type="PANTHER" id="PTHR24061:SF418">
    <property type="entry name" value="C-FAMILY ODORANT RECEPTOR OLFCQ19-RELATED"/>
    <property type="match status" value="1"/>
</dbReference>
<feature type="transmembrane region" description="Helical" evidence="12">
    <location>
        <begin position="905"/>
        <end position="928"/>
    </location>
</feature>
<dbReference type="PRINTS" id="PR00248">
    <property type="entry name" value="GPCRMGR"/>
</dbReference>
<organism evidence="15 16">
    <name type="scientific">Atractosteus spatula</name>
    <name type="common">Alligator gar</name>
    <name type="synonym">Lepisosteus spatula</name>
    <dbReference type="NCBI Taxonomy" id="7917"/>
    <lineage>
        <taxon>Eukaryota</taxon>
        <taxon>Metazoa</taxon>
        <taxon>Chordata</taxon>
        <taxon>Craniata</taxon>
        <taxon>Vertebrata</taxon>
        <taxon>Euteleostomi</taxon>
        <taxon>Actinopterygii</taxon>
        <taxon>Neopterygii</taxon>
        <taxon>Holostei</taxon>
        <taxon>Semionotiformes</taxon>
        <taxon>Lepisosteidae</taxon>
        <taxon>Atractosteus</taxon>
    </lineage>
</organism>
<dbReference type="Pfam" id="PF01094">
    <property type="entry name" value="ANF_receptor"/>
    <property type="match status" value="1"/>
</dbReference>
<dbReference type="PRINTS" id="PR00592">
    <property type="entry name" value="CASENSINGR"/>
</dbReference>
<evidence type="ECO:0000256" key="12">
    <source>
        <dbReference type="SAM" id="Phobius"/>
    </source>
</evidence>
<dbReference type="FunFam" id="3.40.50.2300:FF:000519">
    <property type="entry name" value="Vomeronasal 2 receptor, a18"/>
    <property type="match status" value="1"/>
</dbReference>
<keyword evidence="4 12" id="KW-0812">Transmembrane</keyword>
<evidence type="ECO:0000256" key="3">
    <source>
        <dbReference type="ARBA" id="ARBA00022475"/>
    </source>
</evidence>
<proteinExistence type="inferred from homology"/>
<dbReference type="PANTHER" id="PTHR24061">
    <property type="entry name" value="CALCIUM-SENSING RECEPTOR-RELATED"/>
    <property type="match status" value="1"/>
</dbReference>
<accession>A0A8J7P5K2</accession>
<feature type="non-terminal residue" evidence="15">
    <location>
        <position position="1"/>
    </location>
</feature>
<dbReference type="EMBL" id="JAAWVO010071130">
    <property type="protein sequence ID" value="MBN3324579.1"/>
    <property type="molecule type" value="Genomic_DNA"/>
</dbReference>
<keyword evidence="7" id="KW-0297">G-protein coupled receptor</keyword>
<protein>
    <submittedName>
        <fullName evidence="15">CASR protein</fullName>
    </submittedName>
</protein>
<dbReference type="FunFam" id="3.40.50.2300:FF:000682">
    <property type="entry name" value="Vomeronasal 2 receptor, x4"/>
    <property type="match status" value="1"/>
</dbReference>
<gene>
    <name evidence="15" type="primary">Casr_9</name>
    <name evidence="15" type="ORF">GTO95_0016014</name>
</gene>
<comment type="subcellular location">
    <subcellularLocation>
        <location evidence="1">Cell membrane</location>
        <topology evidence="1">Multi-pass membrane protein</topology>
    </subcellularLocation>
</comment>
<evidence type="ECO:0000256" key="11">
    <source>
        <dbReference type="ARBA" id="ARBA00023224"/>
    </source>
</evidence>
<dbReference type="GO" id="GO:0004930">
    <property type="term" value="F:G protein-coupled receptor activity"/>
    <property type="evidence" value="ECO:0007669"/>
    <property type="project" value="UniProtKB-KW"/>
</dbReference>
<dbReference type="FunFam" id="3.40.50.2300:FF:000125">
    <property type="entry name" value="Vomeronasal 2, receptor 88"/>
    <property type="match status" value="1"/>
</dbReference>
<comment type="similarity">
    <text evidence="2">Belongs to the G-protein coupled receptor 3 family.</text>
</comment>
<keyword evidence="6 12" id="KW-1133">Transmembrane helix</keyword>
<keyword evidence="3" id="KW-1003">Cell membrane</keyword>
<keyword evidence="11" id="KW-0807">Transducer</keyword>
<dbReference type="GO" id="GO:0005886">
    <property type="term" value="C:plasma membrane"/>
    <property type="evidence" value="ECO:0007669"/>
    <property type="project" value="UniProtKB-SubCell"/>
</dbReference>